<name>A0A645AU70_9ZZZZ</name>
<accession>A0A645AU70</accession>
<sequence length="74" mass="8174">MLDRSLGLLVDLAGVDPDLRQQRVDRIVRNHQQRVQQVHWFGAGVAVGQCESQRGGNRIAAHGGQFFSVHQVSA</sequence>
<proteinExistence type="predicted"/>
<protein>
    <submittedName>
        <fullName evidence="1">Uncharacterized protein</fullName>
    </submittedName>
</protein>
<reference evidence="1" key="1">
    <citation type="submission" date="2019-08" db="EMBL/GenBank/DDBJ databases">
        <authorList>
            <person name="Kucharzyk K."/>
            <person name="Murdoch R.W."/>
            <person name="Higgins S."/>
            <person name="Loffler F."/>
        </authorList>
    </citation>
    <scope>NUCLEOTIDE SEQUENCE</scope>
</reference>
<dbReference type="EMBL" id="VSSQ01015693">
    <property type="protein sequence ID" value="MPM56308.1"/>
    <property type="molecule type" value="Genomic_DNA"/>
</dbReference>
<evidence type="ECO:0000313" key="1">
    <source>
        <dbReference type="EMBL" id="MPM56308.1"/>
    </source>
</evidence>
<organism evidence="1">
    <name type="scientific">bioreactor metagenome</name>
    <dbReference type="NCBI Taxonomy" id="1076179"/>
    <lineage>
        <taxon>unclassified sequences</taxon>
        <taxon>metagenomes</taxon>
        <taxon>ecological metagenomes</taxon>
    </lineage>
</organism>
<dbReference type="AlphaFoldDB" id="A0A645AU70"/>
<comment type="caution">
    <text evidence="1">The sequence shown here is derived from an EMBL/GenBank/DDBJ whole genome shotgun (WGS) entry which is preliminary data.</text>
</comment>
<gene>
    <name evidence="1" type="ORF">SDC9_103110</name>
</gene>